<dbReference type="AlphaFoldDB" id="A0A438HVM5"/>
<name>A0A438HVM5_VITVI</name>
<protein>
    <submittedName>
        <fullName evidence="1">Uncharacterized protein</fullName>
    </submittedName>
</protein>
<dbReference type="Proteomes" id="UP000288805">
    <property type="component" value="Unassembled WGS sequence"/>
</dbReference>
<dbReference type="PANTHER" id="PTHR34427:SF5">
    <property type="entry name" value="DUF4283 DOMAIN-CONTAINING PROTEIN"/>
    <property type="match status" value="1"/>
</dbReference>
<dbReference type="PANTHER" id="PTHR34427">
    <property type="entry name" value="DUF4283 DOMAIN PROTEIN"/>
    <property type="match status" value="1"/>
</dbReference>
<gene>
    <name evidence="1" type="ORF">CK203_043836</name>
</gene>
<evidence type="ECO:0000313" key="2">
    <source>
        <dbReference type="Proteomes" id="UP000288805"/>
    </source>
</evidence>
<dbReference type="EMBL" id="QGNW01000173">
    <property type="protein sequence ID" value="RVW88495.1"/>
    <property type="molecule type" value="Genomic_DNA"/>
</dbReference>
<comment type="caution">
    <text evidence="1">The sequence shown here is derived from an EMBL/GenBank/DDBJ whole genome shotgun (WGS) entry which is preliminary data.</text>
</comment>
<evidence type="ECO:0000313" key="1">
    <source>
        <dbReference type="EMBL" id="RVW88495.1"/>
    </source>
</evidence>
<accession>A0A438HVM5</accession>
<sequence length="536" mass="60061">MKRFEANREDYLEMSKGFSSWIKFGEKSFSFLLEGVEDWCRGESSSRRLKVWEEGGRKYRLECRSNEAGRYLLSSVRDLEAKRFCLVFLEALSKGELDTSNSEKDGYRVKGKEKGKGVYAKVVRKETWELGDALWVHVGDRDLLSREEQLSRCLLGCFGDSVEAIPSLSLLKEWAYERWSLKGGLKISILGGALVLFELKIKSKRICHPKEVWVKVVGLPLHLWSREVFKSVGERCGGFIAMDEETAFFSQLQWARILVRASGKFRPGTLHVAAKNFCWTVSLWWETPPWFSEVVAKSAWFKDERREKVVCGRRQREAAVAVAIEGRLPSVANLDASWAHCPSALKRRAGVGLLGPLLIRMARACWSVPPRIGLRLFQRGVLGGWMRSSGLLKLQSLRSAAAPVEGHRRGSNGGGFQGVGGVCLWSGRGVGSFPLSVVRNRAASAFGGWSEPSWDSGDAEKVNGLALVPVGSDFTSPFEKRSVCHLEKGGCDEGWSSSNLTMFSHCLGMPTEGFEEEILYFLRRMKGRIEQKVRKG</sequence>
<reference evidence="1 2" key="1">
    <citation type="journal article" date="2018" name="PLoS Genet.">
        <title>Population sequencing reveals clonal diversity and ancestral inbreeding in the grapevine cultivar Chardonnay.</title>
        <authorList>
            <person name="Roach M.J."/>
            <person name="Johnson D.L."/>
            <person name="Bohlmann J."/>
            <person name="van Vuuren H.J."/>
            <person name="Jones S.J."/>
            <person name="Pretorius I.S."/>
            <person name="Schmidt S.A."/>
            <person name="Borneman A.R."/>
        </authorList>
    </citation>
    <scope>NUCLEOTIDE SEQUENCE [LARGE SCALE GENOMIC DNA]</scope>
    <source>
        <strain evidence="2">cv. Chardonnay</strain>
        <tissue evidence="1">Leaf</tissue>
    </source>
</reference>
<organism evidence="1 2">
    <name type="scientific">Vitis vinifera</name>
    <name type="common">Grape</name>
    <dbReference type="NCBI Taxonomy" id="29760"/>
    <lineage>
        <taxon>Eukaryota</taxon>
        <taxon>Viridiplantae</taxon>
        <taxon>Streptophyta</taxon>
        <taxon>Embryophyta</taxon>
        <taxon>Tracheophyta</taxon>
        <taxon>Spermatophyta</taxon>
        <taxon>Magnoliopsida</taxon>
        <taxon>eudicotyledons</taxon>
        <taxon>Gunneridae</taxon>
        <taxon>Pentapetalae</taxon>
        <taxon>rosids</taxon>
        <taxon>Vitales</taxon>
        <taxon>Vitaceae</taxon>
        <taxon>Viteae</taxon>
        <taxon>Vitis</taxon>
    </lineage>
</organism>
<proteinExistence type="predicted"/>